<keyword evidence="1" id="KW-0732">Signal</keyword>
<name>A0A6P8W8Y5_DROAB</name>
<dbReference type="AlphaFoldDB" id="A0A6P8W8Y5"/>
<protein>
    <submittedName>
        <fullName evidence="3">Uncharacterized protein LOC117565105</fullName>
    </submittedName>
</protein>
<evidence type="ECO:0000256" key="1">
    <source>
        <dbReference type="SAM" id="SignalP"/>
    </source>
</evidence>
<proteinExistence type="predicted"/>
<accession>A0A6P8W8Y5</accession>
<dbReference type="GeneID" id="117565105"/>
<dbReference type="Proteomes" id="UP000515160">
    <property type="component" value="Chromosome 2L"/>
</dbReference>
<keyword evidence="2" id="KW-1185">Reference proteome</keyword>
<sequence>MKTYTVLCVLISLTLLKAELSCNEFTDPDEYEICSQRLRDWRSIKKTYYEQCCEAVNGQRDLCDKCEEEAQNNATQSLNEMVADNELTLGNKCNTLNGKCIPRKNNPNECGLVDKFQLKFSTKANNERK</sequence>
<organism evidence="2 3">
    <name type="scientific">Drosophila albomicans</name>
    <name type="common">Fruit fly</name>
    <dbReference type="NCBI Taxonomy" id="7291"/>
    <lineage>
        <taxon>Eukaryota</taxon>
        <taxon>Metazoa</taxon>
        <taxon>Ecdysozoa</taxon>
        <taxon>Arthropoda</taxon>
        <taxon>Hexapoda</taxon>
        <taxon>Insecta</taxon>
        <taxon>Pterygota</taxon>
        <taxon>Neoptera</taxon>
        <taxon>Endopterygota</taxon>
        <taxon>Diptera</taxon>
        <taxon>Brachycera</taxon>
        <taxon>Muscomorpha</taxon>
        <taxon>Ephydroidea</taxon>
        <taxon>Drosophilidae</taxon>
        <taxon>Drosophila</taxon>
    </lineage>
</organism>
<dbReference type="RefSeq" id="XP_034099954.1">
    <property type="nucleotide sequence ID" value="XM_034244063.2"/>
</dbReference>
<feature type="signal peptide" evidence="1">
    <location>
        <begin position="1"/>
        <end position="18"/>
    </location>
</feature>
<evidence type="ECO:0000313" key="3">
    <source>
        <dbReference type="RefSeq" id="XP_034099954.1"/>
    </source>
</evidence>
<evidence type="ECO:0000313" key="2">
    <source>
        <dbReference type="Proteomes" id="UP000515160"/>
    </source>
</evidence>
<reference evidence="3" key="1">
    <citation type="submission" date="2025-08" db="UniProtKB">
        <authorList>
            <consortium name="RefSeq"/>
        </authorList>
    </citation>
    <scope>IDENTIFICATION</scope>
    <source>
        <strain evidence="3">15112-1751.03</strain>
        <tissue evidence="3">Whole Adult</tissue>
    </source>
</reference>
<gene>
    <name evidence="3" type="primary">LOC117565105</name>
</gene>
<feature type="chain" id="PRO_5027937450" evidence="1">
    <location>
        <begin position="19"/>
        <end position="129"/>
    </location>
</feature>